<evidence type="ECO:0000256" key="7">
    <source>
        <dbReference type="ARBA" id="ARBA00022516"/>
    </source>
</evidence>
<organism evidence="19 20">
    <name type="scientific">Jeotgalibaca ciconiae</name>
    <dbReference type="NCBI Taxonomy" id="2496265"/>
    <lineage>
        <taxon>Bacteria</taxon>
        <taxon>Bacillati</taxon>
        <taxon>Bacillota</taxon>
        <taxon>Bacilli</taxon>
        <taxon>Lactobacillales</taxon>
        <taxon>Carnobacteriaceae</taxon>
        <taxon>Jeotgalibaca</taxon>
    </lineage>
</organism>
<dbReference type="EC" id="2.7.8.5" evidence="5 16"/>
<dbReference type="EMBL" id="CP034465">
    <property type="protein sequence ID" value="AZP03891.1"/>
    <property type="molecule type" value="Genomic_DNA"/>
</dbReference>
<keyword evidence="11" id="KW-0443">Lipid metabolism</keyword>
<dbReference type="InterPro" id="IPR048254">
    <property type="entry name" value="CDP_ALCOHOL_P_TRANSF_CS"/>
</dbReference>
<dbReference type="PIRSF" id="PIRSF000847">
    <property type="entry name" value="Phos_ph_gly_syn"/>
    <property type="match status" value="1"/>
</dbReference>
<evidence type="ECO:0000256" key="3">
    <source>
        <dbReference type="ARBA" id="ARBA00005042"/>
    </source>
</evidence>
<keyword evidence="20" id="KW-1185">Reference proteome</keyword>
<evidence type="ECO:0000256" key="10">
    <source>
        <dbReference type="ARBA" id="ARBA00022989"/>
    </source>
</evidence>
<evidence type="ECO:0000256" key="9">
    <source>
        <dbReference type="ARBA" id="ARBA00022692"/>
    </source>
</evidence>
<evidence type="ECO:0000256" key="8">
    <source>
        <dbReference type="ARBA" id="ARBA00022679"/>
    </source>
</evidence>
<dbReference type="InterPro" id="IPR043130">
    <property type="entry name" value="CDP-OH_PTrfase_TM_dom"/>
</dbReference>
<accession>A0A3S9H9A1</accession>
<dbReference type="InterPro" id="IPR050324">
    <property type="entry name" value="CDP-alcohol_PTase-I"/>
</dbReference>
<comment type="catalytic activity">
    <reaction evidence="15">
        <text>a CDP-1,2-diacyl-sn-glycerol + sn-glycerol 3-phosphate = a 1,2-diacyl-sn-glycero-3-phospho-(1'-sn-glycero-3'-phosphate) + CMP + H(+)</text>
        <dbReference type="Rhea" id="RHEA:12593"/>
        <dbReference type="ChEBI" id="CHEBI:15378"/>
        <dbReference type="ChEBI" id="CHEBI:57597"/>
        <dbReference type="ChEBI" id="CHEBI:58332"/>
        <dbReference type="ChEBI" id="CHEBI:60110"/>
        <dbReference type="ChEBI" id="CHEBI:60377"/>
        <dbReference type="EC" id="2.7.8.5"/>
    </reaction>
</comment>
<comment type="similarity">
    <text evidence="4 17">Belongs to the CDP-alcohol phosphatidyltransferase class-I family.</text>
</comment>
<name>A0A3S9H9A1_9LACT</name>
<evidence type="ECO:0000256" key="2">
    <source>
        <dbReference type="ARBA" id="ARBA00004141"/>
    </source>
</evidence>
<keyword evidence="14" id="KW-1208">Phospholipid metabolism</keyword>
<evidence type="ECO:0000256" key="12">
    <source>
        <dbReference type="ARBA" id="ARBA00023136"/>
    </source>
</evidence>
<dbReference type="PANTHER" id="PTHR14269">
    <property type="entry name" value="CDP-DIACYLGLYCEROL--GLYCEROL-3-PHOSPHATE 3-PHOSPHATIDYLTRANSFERASE-RELATED"/>
    <property type="match status" value="1"/>
</dbReference>
<keyword evidence="7" id="KW-0444">Lipid biosynthesis</keyword>
<keyword evidence="9 18" id="KW-0812">Transmembrane</keyword>
<gene>
    <name evidence="19" type="primary">pgsA</name>
    <name evidence="19" type="ORF">EJN90_03955</name>
</gene>
<evidence type="ECO:0000256" key="11">
    <source>
        <dbReference type="ARBA" id="ARBA00023098"/>
    </source>
</evidence>
<dbReference type="KEGG" id="jeh:EJN90_03955"/>
<comment type="subcellular location">
    <subcellularLocation>
        <location evidence="2">Membrane</location>
        <topology evidence="2">Multi-pass membrane protein</topology>
    </subcellularLocation>
</comment>
<dbReference type="InterPro" id="IPR000462">
    <property type="entry name" value="CDP-OH_P_trans"/>
</dbReference>
<dbReference type="AlphaFoldDB" id="A0A3S9H9A1"/>
<keyword evidence="8 17" id="KW-0808">Transferase</keyword>
<dbReference type="NCBIfam" id="TIGR00560">
    <property type="entry name" value="pgsA"/>
    <property type="match status" value="1"/>
</dbReference>
<dbReference type="UniPathway" id="UPA00084">
    <property type="reaction ID" value="UER00503"/>
</dbReference>
<dbReference type="GO" id="GO:0016020">
    <property type="term" value="C:membrane"/>
    <property type="evidence" value="ECO:0007669"/>
    <property type="project" value="UniProtKB-SubCell"/>
</dbReference>
<dbReference type="InterPro" id="IPR004570">
    <property type="entry name" value="Phosphatidylglycerol_P_synth"/>
</dbReference>
<dbReference type="Pfam" id="PF01066">
    <property type="entry name" value="CDP-OH_P_transf"/>
    <property type="match status" value="1"/>
</dbReference>
<dbReference type="PANTHER" id="PTHR14269:SF62">
    <property type="entry name" value="CDP-DIACYLGLYCEROL--GLYCEROL-3-PHOSPHATE 3-PHOSPHATIDYLTRANSFERASE 1, CHLOROPLASTIC"/>
    <property type="match status" value="1"/>
</dbReference>
<evidence type="ECO:0000256" key="4">
    <source>
        <dbReference type="ARBA" id="ARBA00010441"/>
    </source>
</evidence>
<keyword evidence="12 18" id="KW-0472">Membrane</keyword>
<evidence type="ECO:0000256" key="1">
    <source>
        <dbReference type="ARBA" id="ARBA00003973"/>
    </source>
</evidence>
<feature type="transmembrane region" description="Helical" evidence="18">
    <location>
        <begin position="122"/>
        <end position="140"/>
    </location>
</feature>
<dbReference type="RefSeq" id="WP_126108973.1">
    <property type="nucleotide sequence ID" value="NZ_CP034465.1"/>
</dbReference>
<dbReference type="OrthoDB" id="9796672at2"/>
<feature type="transmembrane region" description="Helical" evidence="18">
    <location>
        <begin position="146"/>
        <end position="165"/>
    </location>
</feature>
<dbReference type="GO" id="GO:0006655">
    <property type="term" value="P:phosphatidylglycerol biosynthetic process"/>
    <property type="evidence" value="ECO:0007669"/>
    <property type="project" value="UniProtKB-UniPathway"/>
</dbReference>
<comment type="pathway">
    <text evidence="3">Phospholipid metabolism; phosphatidylglycerol biosynthesis; phosphatidylglycerol from CDP-diacylglycerol: step 1/2.</text>
</comment>
<evidence type="ECO:0000256" key="17">
    <source>
        <dbReference type="RuleBase" id="RU003750"/>
    </source>
</evidence>
<dbReference type="Proteomes" id="UP000273326">
    <property type="component" value="Chromosome"/>
</dbReference>
<evidence type="ECO:0000256" key="18">
    <source>
        <dbReference type="SAM" id="Phobius"/>
    </source>
</evidence>
<evidence type="ECO:0000256" key="13">
    <source>
        <dbReference type="ARBA" id="ARBA00023209"/>
    </source>
</evidence>
<evidence type="ECO:0000313" key="20">
    <source>
        <dbReference type="Proteomes" id="UP000273326"/>
    </source>
</evidence>
<sequence length="178" mass="20174">MKHIPNILTFIRLLLIPVYFIVFYSGNEHALGQALAVFIIASFTDVLDGYLARKYDVVSKFGTVADPFADKLMQVSVLYSLSDVELLEKWFFWIILVKEICQIVLGIIMVSMKPKMIISANVFGKMTTVLIFVTIVFAVFTLPGSYMIQIVTAILAAITFTQYAYHFIMGLQERKSTH</sequence>
<evidence type="ECO:0000256" key="14">
    <source>
        <dbReference type="ARBA" id="ARBA00023264"/>
    </source>
</evidence>
<evidence type="ECO:0000256" key="15">
    <source>
        <dbReference type="ARBA" id="ARBA00048586"/>
    </source>
</evidence>
<evidence type="ECO:0000313" key="19">
    <source>
        <dbReference type="EMBL" id="AZP03891.1"/>
    </source>
</evidence>
<reference evidence="20" key="1">
    <citation type="submission" date="2018-12" db="EMBL/GenBank/DDBJ databases">
        <title>Complete genome sequencing of Jeotgalibaca sp. H21T32.</title>
        <authorList>
            <person name="Bae J.-W."/>
            <person name="Lee S.-Y."/>
        </authorList>
    </citation>
    <scope>NUCLEOTIDE SEQUENCE [LARGE SCALE GENOMIC DNA]</scope>
    <source>
        <strain evidence="20">H21T32</strain>
    </source>
</reference>
<feature type="transmembrane region" description="Helical" evidence="18">
    <location>
        <begin position="90"/>
        <end position="110"/>
    </location>
</feature>
<dbReference type="PROSITE" id="PS00379">
    <property type="entry name" value="CDP_ALCOHOL_P_TRANSF"/>
    <property type="match status" value="1"/>
</dbReference>
<dbReference type="Gene3D" id="1.20.120.1760">
    <property type="match status" value="1"/>
</dbReference>
<dbReference type="GO" id="GO:0008444">
    <property type="term" value="F:CDP-diacylglycerol-glycerol-3-phosphate 3-phosphatidyltransferase activity"/>
    <property type="evidence" value="ECO:0007669"/>
    <property type="project" value="UniProtKB-UniRule"/>
</dbReference>
<evidence type="ECO:0000256" key="5">
    <source>
        <dbReference type="ARBA" id="ARBA00013170"/>
    </source>
</evidence>
<keyword evidence="10 18" id="KW-1133">Transmembrane helix</keyword>
<comment type="function">
    <text evidence="1">This protein catalyzes the committed step to the synthesis of the acidic phospholipids.</text>
</comment>
<evidence type="ECO:0000256" key="6">
    <source>
        <dbReference type="ARBA" id="ARBA00014944"/>
    </source>
</evidence>
<evidence type="ECO:0000256" key="16">
    <source>
        <dbReference type="NCBIfam" id="TIGR00560"/>
    </source>
</evidence>
<feature type="transmembrane region" description="Helical" evidence="18">
    <location>
        <begin position="7"/>
        <end position="26"/>
    </location>
</feature>
<keyword evidence="13" id="KW-0594">Phospholipid biosynthesis</keyword>
<proteinExistence type="inferred from homology"/>
<protein>
    <recommendedName>
        <fullName evidence="6 16">CDP-diacylglycerol--glycerol-3-phosphate 3-phosphatidyltransferase</fullName>
        <ecNumber evidence="5 16">2.7.8.5</ecNumber>
    </recommendedName>
</protein>